<evidence type="ECO:0000256" key="7">
    <source>
        <dbReference type="ARBA" id="ARBA00022777"/>
    </source>
</evidence>
<evidence type="ECO:0000256" key="5">
    <source>
        <dbReference type="ARBA" id="ARBA00022679"/>
    </source>
</evidence>
<evidence type="ECO:0000256" key="8">
    <source>
        <dbReference type="ARBA" id="ARBA00022840"/>
    </source>
</evidence>
<dbReference type="EMBL" id="CAVMBE010000009">
    <property type="protein sequence ID" value="CAK3882056.1"/>
    <property type="molecule type" value="Genomic_DNA"/>
</dbReference>
<dbReference type="GO" id="GO:0005524">
    <property type="term" value="F:ATP binding"/>
    <property type="evidence" value="ECO:0007669"/>
    <property type="project" value="UniProtKB-KW"/>
</dbReference>
<dbReference type="GO" id="GO:0005634">
    <property type="term" value="C:nucleus"/>
    <property type="evidence" value="ECO:0007669"/>
    <property type="project" value="TreeGrafter"/>
</dbReference>
<evidence type="ECO:0000256" key="2">
    <source>
        <dbReference type="ARBA" id="ARBA00008305"/>
    </source>
</evidence>
<dbReference type="PANTHER" id="PTHR14456:SF2">
    <property type="entry name" value="INOSITOL-PENTAKISPHOSPHATE 2-KINASE"/>
    <property type="match status" value="1"/>
</dbReference>
<evidence type="ECO:0000256" key="3">
    <source>
        <dbReference type="ARBA" id="ARBA00012023"/>
    </source>
</evidence>
<proteinExistence type="inferred from homology"/>
<keyword evidence="11" id="KW-1185">Reference proteome</keyword>
<dbReference type="EC" id="2.7.1.158" evidence="3 9"/>
<keyword evidence="8 9" id="KW-0067">ATP-binding</keyword>
<dbReference type="Pfam" id="PF06090">
    <property type="entry name" value="Ins_P5_2-kin"/>
    <property type="match status" value="2"/>
</dbReference>
<keyword evidence="7 9" id="KW-0418">Kinase</keyword>
<comment type="similarity">
    <text evidence="2">Belongs to the IPK1 type 1 family.</text>
</comment>
<keyword evidence="5 9" id="KW-0808">Transferase</keyword>
<comment type="function">
    <text evidence="1">Has kinase activity and phosphorylates inositol-1,3,4,5,6-pentakisphosphate (Ins(1,3,4,5,6)P5) to produce 1,2,3,4,5,6-hexakisphosphate (InsP6), also known as phytate.</text>
</comment>
<evidence type="ECO:0000313" key="11">
    <source>
        <dbReference type="Proteomes" id="UP001296104"/>
    </source>
</evidence>
<gene>
    <name evidence="10" type="ORF">LECACI_7A002161</name>
</gene>
<comment type="function">
    <text evidence="9">Phosphorylates Ins(1,3,4,5,6)P5 at position 2 to form Ins(1,2,3,4,5,6)P6 (InsP6 or phytate).</text>
</comment>
<evidence type="ECO:0000256" key="9">
    <source>
        <dbReference type="RuleBase" id="RU364126"/>
    </source>
</evidence>
<dbReference type="Proteomes" id="UP001296104">
    <property type="component" value="Unassembled WGS sequence"/>
</dbReference>
<name>A0AAI8YUD3_9PEZI</name>
<reference evidence="10" key="1">
    <citation type="submission" date="2023-11" db="EMBL/GenBank/DDBJ databases">
        <authorList>
            <person name="Alioto T."/>
            <person name="Alioto T."/>
            <person name="Gomez Garrido J."/>
        </authorList>
    </citation>
    <scope>NUCLEOTIDE SEQUENCE</scope>
</reference>
<comment type="catalytic activity">
    <reaction evidence="9">
        <text>1D-myo-inositol 1,3,4,5,6-pentakisphosphate + ATP = 1D-myo-inositol hexakisphosphate + ADP + H(+)</text>
        <dbReference type="Rhea" id="RHEA:20313"/>
        <dbReference type="ChEBI" id="CHEBI:15378"/>
        <dbReference type="ChEBI" id="CHEBI:30616"/>
        <dbReference type="ChEBI" id="CHEBI:57733"/>
        <dbReference type="ChEBI" id="CHEBI:58130"/>
        <dbReference type="ChEBI" id="CHEBI:456216"/>
        <dbReference type="EC" id="2.7.1.158"/>
    </reaction>
</comment>
<comment type="caution">
    <text evidence="10">The sequence shown here is derived from an EMBL/GenBank/DDBJ whole genome shotgun (WGS) entry which is preliminary data.</text>
</comment>
<sequence>MSIPVWFVEREIPMLYSFQPTPAKGLSPASRCALEYLNEGGANLVYRILPKPHGELPTILKSRLLRLRKDLPHIPTAEEQLKALDEDFRPLFARDNLVEHELIALDQNLPLLLNDALQKTVRPGHRSGDFLPVEQMSALLVTDMTPDTGEVLLQIKPKWLAQSPTAPPNARRCRTCALRAHRASQRIRTATDAQETCPLDLINPNLEQRREAIHALTTDRRLREYLLDQCQTLLQQLRSCQIAFDKCGVLKTSDAGSISSLCKAMTLRDCTLFLKRSGNAIEARLGDLDLKQPEKLAKWEKVESTLLDEGWYLNSEADESWTREEICALART</sequence>
<evidence type="ECO:0000313" key="10">
    <source>
        <dbReference type="EMBL" id="CAK3882056.1"/>
    </source>
</evidence>
<comment type="domain">
    <text evidence="9">The EXKPK motif is conserved in inositol-pentakisphosphate 2-kinases of both family 1 and 2.</text>
</comment>
<dbReference type="InterPro" id="IPR009286">
    <property type="entry name" value="Ins_P5_2-kin"/>
</dbReference>
<protein>
    <recommendedName>
        <fullName evidence="4 9">Inositol-pentakisphosphate 2-kinase</fullName>
        <ecNumber evidence="3 9">2.7.1.158</ecNumber>
    </recommendedName>
</protein>
<organism evidence="10 11">
    <name type="scientific">Lecanosticta acicola</name>
    <dbReference type="NCBI Taxonomy" id="111012"/>
    <lineage>
        <taxon>Eukaryota</taxon>
        <taxon>Fungi</taxon>
        <taxon>Dikarya</taxon>
        <taxon>Ascomycota</taxon>
        <taxon>Pezizomycotina</taxon>
        <taxon>Dothideomycetes</taxon>
        <taxon>Dothideomycetidae</taxon>
        <taxon>Mycosphaerellales</taxon>
        <taxon>Mycosphaerellaceae</taxon>
        <taxon>Lecanosticta</taxon>
    </lineage>
</organism>
<evidence type="ECO:0000256" key="6">
    <source>
        <dbReference type="ARBA" id="ARBA00022741"/>
    </source>
</evidence>
<dbReference type="PANTHER" id="PTHR14456">
    <property type="entry name" value="INOSITOL POLYPHOSPHATE KINASE 1"/>
    <property type="match status" value="1"/>
</dbReference>
<dbReference type="GO" id="GO:0032958">
    <property type="term" value="P:inositol phosphate biosynthetic process"/>
    <property type="evidence" value="ECO:0007669"/>
    <property type="project" value="TreeGrafter"/>
</dbReference>
<evidence type="ECO:0000256" key="4">
    <source>
        <dbReference type="ARBA" id="ARBA00014846"/>
    </source>
</evidence>
<dbReference type="GO" id="GO:0035299">
    <property type="term" value="F:inositol-1,3,4,5,6-pentakisphosphate 2-kinase activity"/>
    <property type="evidence" value="ECO:0007669"/>
    <property type="project" value="UniProtKB-EC"/>
</dbReference>
<keyword evidence="6 9" id="KW-0547">Nucleotide-binding</keyword>
<evidence type="ECO:0000256" key="1">
    <source>
        <dbReference type="ARBA" id="ARBA00003979"/>
    </source>
</evidence>
<accession>A0AAI8YUD3</accession>
<dbReference type="AlphaFoldDB" id="A0AAI8YUD3"/>